<feature type="region of interest" description="Disordered" evidence="1">
    <location>
        <begin position="1"/>
        <end position="49"/>
    </location>
</feature>
<reference evidence="3" key="1">
    <citation type="submission" date="2018-05" db="EMBL/GenBank/DDBJ databases">
        <title>Draft genome sequence of Stemphylium lycopersici strain CIDEFI 213.</title>
        <authorList>
            <person name="Medina R."/>
            <person name="Franco M.E.E."/>
            <person name="Lucentini C.G."/>
            <person name="Saparrat M.C.N."/>
            <person name="Balatti P.A."/>
        </authorList>
    </citation>
    <scope>NUCLEOTIDE SEQUENCE [LARGE SCALE GENOMIC DNA]</scope>
    <source>
        <strain evidence="3">CIDEFI 213</strain>
    </source>
</reference>
<dbReference type="OrthoDB" id="3050608at2759"/>
<feature type="compositionally biased region" description="Polar residues" evidence="1">
    <location>
        <begin position="71"/>
        <end position="82"/>
    </location>
</feature>
<protein>
    <submittedName>
        <fullName evidence="2">Uncharacterized protein</fullName>
    </submittedName>
</protein>
<gene>
    <name evidence="2" type="ORF">DDE83_002359</name>
</gene>
<feature type="compositionally biased region" description="Basic and acidic residues" evidence="1">
    <location>
        <begin position="39"/>
        <end position="49"/>
    </location>
</feature>
<evidence type="ECO:0000313" key="3">
    <source>
        <dbReference type="Proteomes" id="UP000249619"/>
    </source>
</evidence>
<dbReference type="EMBL" id="QGDH01000024">
    <property type="protein sequence ID" value="RAR14247.1"/>
    <property type="molecule type" value="Genomic_DNA"/>
</dbReference>
<comment type="caution">
    <text evidence="2">The sequence shown here is derived from an EMBL/GenBank/DDBJ whole genome shotgun (WGS) entry which is preliminary data.</text>
</comment>
<evidence type="ECO:0000256" key="1">
    <source>
        <dbReference type="SAM" id="MobiDB-lite"/>
    </source>
</evidence>
<dbReference type="AlphaFoldDB" id="A0A364NAM7"/>
<evidence type="ECO:0000313" key="2">
    <source>
        <dbReference type="EMBL" id="RAR14247.1"/>
    </source>
</evidence>
<feature type="region of interest" description="Disordered" evidence="1">
    <location>
        <begin position="62"/>
        <end position="82"/>
    </location>
</feature>
<accession>A0A364NAM7</accession>
<keyword evidence="3" id="KW-1185">Reference proteome</keyword>
<organism evidence="2 3">
    <name type="scientific">Stemphylium lycopersici</name>
    <name type="common">Tomato gray leaf spot disease fungus</name>
    <name type="synonym">Thyrospora lycopersici</name>
    <dbReference type="NCBI Taxonomy" id="183478"/>
    <lineage>
        <taxon>Eukaryota</taxon>
        <taxon>Fungi</taxon>
        <taxon>Dikarya</taxon>
        <taxon>Ascomycota</taxon>
        <taxon>Pezizomycotina</taxon>
        <taxon>Dothideomycetes</taxon>
        <taxon>Pleosporomycetidae</taxon>
        <taxon>Pleosporales</taxon>
        <taxon>Pleosporineae</taxon>
        <taxon>Pleosporaceae</taxon>
        <taxon>Stemphylium</taxon>
    </lineage>
</organism>
<sequence length="145" mass="16626">MNSNSENASNNTSGNQQEDYLDKGLDAAEKKWGGASAQDTEKNRQTNEKIEINRPMALVTCSKKQRAKTCPTKSPTKSDTTWKTRMHKLDDKWNKLRPYIERLNGTIVPLQSQEAHDDEAARWLEHEQRTVEEQQQQQLSARATL</sequence>
<feature type="compositionally biased region" description="Low complexity" evidence="1">
    <location>
        <begin position="1"/>
        <end position="15"/>
    </location>
</feature>
<feature type="compositionally biased region" description="Basic and acidic residues" evidence="1">
    <location>
        <begin position="20"/>
        <end position="32"/>
    </location>
</feature>
<dbReference type="Proteomes" id="UP000249619">
    <property type="component" value="Unassembled WGS sequence"/>
</dbReference>
<proteinExistence type="predicted"/>
<name>A0A364NAM7_STELY</name>